<organism evidence="3 4">
    <name type="scientific">Saxibacter everestensis</name>
    <dbReference type="NCBI Taxonomy" id="2909229"/>
    <lineage>
        <taxon>Bacteria</taxon>
        <taxon>Bacillati</taxon>
        <taxon>Actinomycetota</taxon>
        <taxon>Actinomycetes</taxon>
        <taxon>Micrococcales</taxon>
        <taxon>Brevibacteriaceae</taxon>
        <taxon>Saxibacter</taxon>
    </lineage>
</organism>
<feature type="region of interest" description="Disordered" evidence="1">
    <location>
        <begin position="1"/>
        <end position="31"/>
    </location>
</feature>
<dbReference type="RefSeq" id="WP_349637649.1">
    <property type="nucleotide sequence ID" value="NZ_CP090958.1"/>
</dbReference>
<protein>
    <submittedName>
        <fullName evidence="3">Uncharacterized protein</fullName>
    </submittedName>
</protein>
<feature type="transmembrane region" description="Helical" evidence="2">
    <location>
        <begin position="44"/>
        <end position="65"/>
    </location>
</feature>
<dbReference type="EMBL" id="CP090958">
    <property type="protein sequence ID" value="WGW10866.1"/>
    <property type="molecule type" value="Genomic_DNA"/>
</dbReference>
<sequence length="208" mass="21258">MIRSLGNAGAPIVAGSSAQRGTREQSITEAAPAPQTTIADAIRLWGATASLGAGLIHLSVVVANYRWWPPVGVGILLLAVAQLAWSVGMLRSKRVVMPRTAGTVTILSLAAWLALHLQAMPFGPAALRIPTAADAAALALQLGILISIVALFRSQQANARPFFAVPLPAAALLGTLFFGCVLVAALTTTGLAATDAGASAQPHGAHLH</sequence>
<feature type="compositionally biased region" description="Polar residues" evidence="1">
    <location>
        <begin position="16"/>
        <end position="31"/>
    </location>
</feature>
<evidence type="ECO:0000256" key="2">
    <source>
        <dbReference type="SAM" id="Phobius"/>
    </source>
</evidence>
<keyword evidence="4" id="KW-1185">Reference proteome</keyword>
<name>A0ABY8QPW8_9MICO</name>
<feature type="transmembrane region" description="Helical" evidence="2">
    <location>
        <begin position="102"/>
        <end position="120"/>
    </location>
</feature>
<keyword evidence="2" id="KW-0472">Membrane</keyword>
<dbReference type="Proteomes" id="UP001209083">
    <property type="component" value="Chromosome"/>
</dbReference>
<keyword evidence="2" id="KW-0812">Transmembrane</keyword>
<reference evidence="3 4" key="1">
    <citation type="submission" date="2023-05" db="EMBL/GenBank/DDBJ databases">
        <title>Lithophilousrod everest ZFBP1038 complete genpme.</title>
        <authorList>
            <person name="Tian M."/>
        </authorList>
    </citation>
    <scope>NUCLEOTIDE SEQUENCE [LARGE SCALE GENOMIC DNA]</scope>
    <source>
        <strain evidence="3 4">ZFBP1038</strain>
    </source>
</reference>
<keyword evidence="2" id="KW-1133">Transmembrane helix</keyword>
<evidence type="ECO:0000313" key="4">
    <source>
        <dbReference type="Proteomes" id="UP001209083"/>
    </source>
</evidence>
<gene>
    <name evidence="3" type="ORF">LWF01_12165</name>
</gene>
<feature type="transmembrane region" description="Helical" evidence="2">
    <location>
        <begin position="132"/>
        <end position="152"/>
    </location>
</feature>
<evidence type="ECO:0000313" key="3">
    <source>
        <dbReference type="EMBL" id="WGW10866.1"/>
    </source>
</evidence>
<feature type="transmembrane region" description="Helical" evidence="2">
    <location>
        <begin position="71"/>
        <end position="90"/>
    </location>
</feature>
<accession>A0ABY8QPW8</accession>
<evidence type="ECO:0000256" key="1">
    <source>
        <dbReference type="SAM" id="MobiDB-lite"/>
    </source>
</evidence>
<feature type="transmembrane region" description="Helical" evidence="2">
    <location>
        <begin position="164"/>
        <end position="186"/>
    </location>
</feature>
<proteinExistence type="predicted"/>